<evidence type="ECO:0000256" key="6">
    <source>
        <dbReference type="ARBA" id="ARBA00022833"/>
    </source>
</evidence>
<evidence type="ECO:0000256" key="5">
    <source>
        <dbReference type="ARBA" id="ARBA00022771"/>
    </source>
</evidence>
<keyword evidence="4" id="KW-0479">Metal-binding</keyword>
<dbReference type="PROSITE" id="PS00150">
    <property type="entry name" value="ACYLPHOSPHATASE_1"/>
    <property type="match status" value="1"/>
</dbReference>
<dbReference type="PANTHER" id="PTHR42959">
    <property type="entry name" value="CARBAMOYLTRANSFERASE"/>
    <property type="match status" value="1"/>
</dbReference>
<keyword evidence="6" id="KW-0862">Zinc</keyword>
<dbReference type="Proteomes" id="UP000053235">
    <property type="component" value="Unassembled WGS sequence"/>
</dbReference>
<keyword evidence="3" id="KW-0436">Ligase</keyword>
<evidence type="ECO:0000259" key="11">
    <source>
        <dbReference type="PROSITE" id="PS51163"/>
    </source>
</evidence>
<dbReference type="InterPro" id="IPR055128">
    <property type="entry name" value="HypF_C_2"/>
</dbReference>
<dbReference type="InterPro" id="IPR036046">
    <property type="entry name" value="Acylphosphatase-like_dom_sf"/>
</dbReference>
<gene>
    <name evidence="12" type="primary">hypF</name>
    <name evidence="12" type="ORF">LAX5112_04508</name>
</gene>
<comment type="catalytic activity">
    <reaction evidence="7 8">
        <text>C-terminal L-cysteinyl-[HypE protein] + carbamoyl phosphate + ATP + H2O = C-terminal S-carboxamide-L-cysteinyl-[HypE protein] + AMP + phosphate + diphosphate + H(+)</text>
        <dbReference type="Rhea" id="RHEA:55636"/>
        <dbReference type="Rhea" id="RHEA-COMP:14247"/>
        <dbReference type="Rhea" id="RHEA-COMP:14392"/>
        <dbReference type="ChEBI" id="CHEBI:15377"/>
        <dbReference type="ChEBI" id="CHEBI:15378"/>
        <dbReference type="ChEBI" id="CHEBI:30616"/>
        <dbReference type="ChEBI" id="CHEBI:33019"/>
        <dbReference type="ChEBI" id="CHEBI:43474"/>
        <dbReference type="ChEBI" id="CHEBI:58228"/>
        <dbReference type="ChEBI" id="CHEBI:76913"/>
        <dbReference type="ChEBI" id="CHEBI:139126"/>
        <dbReference type="ChEBI" id="CHEBI:456215"/>
    </reaction>
</comment>
<reference evidence="13" key="1">
    <citation type="submission" date="2015-07" db="EMBL/GenBank/DDBJ databases">
        <authorList>
            <person name="Rodrigo-Torres Lidia"/>
            <person name="Arahal R.David."/>
        </authorList>
    </citation>
    <scope>NUCLEOTIDE SEQUENCE [LARGE SCALE GENOMIC DNA]</scope>
    <source>
        <strain evidence="13">CECT 5112</strain>
    </source>
</reference>
<dbReference type="SUPFAM" id="SSF54975">
    <property type="entry name" value="Acylphosphatase/BLUF domain-like"/>
    <property type="match status" value="1"/>
</dbReference>
<comment type="function">
    <text evidence="8">Involved in the maturation of [NiFe] hydrogenases. Along with HypE, it catalyzes the synthesis of the CN ligands of the active site iron of [NiFe]-hydrogenases. HypF functions as a carbamoyl transferase using carbamoylphosphate as a substrate and transferring the carboxamido moiety in an ATP-dependent reaction to the thiolate of the C-terminal cysteine of HypE yielding a protein-S-carboxamide.</text>
</comment>
<evidence type="ECO:0000256" key="3">
    <source>
        <dbReference type="ARBA" id="ARBA00022598"/>
    </source>
</evidence>
<feature type="domain" description="Acylphosphatase-like" evidence="10">
    <location>
        <begin position="5"/>
        <end position="94"/>
    </location>
</feature>
<dbReference type="SUPFAM" id="SSF55821">
    <property type="entry name" value="YrdC/RibB"/>
    <property type="match status" value="1"/>
</dbReference>
<dbReference type="GO" id="GO:0016874">
    <property type="term" value="F:ligase activity"/>
    <property type="evidence" value="ECO:0007669"/>
    <property type="project" value="UniProtKB-UniRule"/>
</dbReference>
<dbReference type="Pfam" id="PF22521">
    <property type="entry name" value="HypF_C_2"/>
    <property type="match status" value="1"/>
</dbReference>
<accession>A0A0M7AMS0</accession>
<dbReference type="PANTHER" id="PTHR42959:SF1">
    <property type="entry name" value="CARBAMOYLTRANSFERASE HYPF"/>
    <property type="match status" value="1"/>
</dbReference>
<evidence type="ECO:0000313" key="13">
    <source>
        <dbReference type="Proteomes" id="UP000053235"/>
    </source>
</evidence>
<feature type="active site" evidence="9">
    <location>
        <position position="38"/>
    </location>
</feature>
<dbReference type="EC" id="6.2.-.-" evidence="8"/>
<dbReference type="InterPro" id="IPR001792">
    <property type="entry name" value="Acylphosphatase-like_dom"/>
</dbReference>
<keyword evidence="5" id="KW-0863">Zinc-finger</keyword>
<dbReference type="GO" id="GO:0016743">
    <property type="term" value="F:carboxyl- or carbamoyltransferase activity"/>
    <property type="evidence" value="ECO:0007669"/>
    <property type="project" value="UniProtKB-UniRule"/>
</dbReference>
<dbReference type="AlphaFoldDB" id="A0A0M7AMS0"/>
<protein>
    <recommendedName>
        <fullName evidence="8">Carbamoyltransferase HypF</fullName>
        <ecNumber evidence="8">6.2.-.-</ecNumber>
    </recommendedName>
</protein>
<evidence type="ECO:0000259" key="10">
    <source>
        <dbReference type="PROSITE" id="PS51160"/>
    </source>
</evidence>
<evidence type="ECO:0000256" key="4">
    <source>
        <dbReference type="ARBA" id="ARBA00022723"/>
    </source>
</evidence>
<feature type="active site" evidence="9">
    <location>
        <position position="20"/>
    </location>
</feature>
<dbReference type="PROSITE" id="PS51163">
    <property type="entry name" value="YRDC"/>
    <property type="match status" value="1"/>
</dbReference>
<dbReference type="Pfam" id="PF07503">
    <property type="entry name" value="zf-HYPF"/>
    <property type="match status" value="2"/>
</dbReference>
<keyword evidence="13" id="KW-1185">Reference proteome</keyword>
<dbReference type="InterPro" id="IPR017945">
    <property type="entry name" value="DHBP_synth_RibB-like_a/b_dom"/>
</dbReference>
<dbReference type="Gene3D" id="3.30.420.40">
    <property type="match status" value="1"/>
</dbReference>
<name>A0A0M7AMS0_9HYPH</name>
<dbReference type="Pfam" id="PF01300">
    <property type="entry name" value="Sua5_yciO_yrdC"/>
    <property type="match status" value="1"/>
</dbReference>
<comment type="similarity">
    <text evidence="2 8">Belongs to the carbamoyltransferase HypF family.</text>
</comment>
<sequence length="773" mass="82580">MIVTATHVRIKGLVQGVGFRPFVWHLAREEGLTGYVQNDADGVLAEIFGAADRQQRFLERLRCEAPPLSEIVSVETAVLAEHCGPPPQDFQIVESVEGPATTGIVPDAATCPACLADIFDPANRRHGYAFTNCTHCGPRLSIVTAIPYDRASTSMVAFKMCPECQSEYDNPADRRFHAQPNACPACGPQLWAEAEGMRIETTDPIHWAASRLEAGEIIALKGLGGFHLAVDATNDAAVAWLRKKKKRPDKPLAVMVRDLDQARTICHVSGIEAALLEDRAAPIVLLRLRAKSAETPALSGHLAPGLDQCGLMLPATPLHHLLMAAVPGPLVMTSGNRSEDPQVIANEDARRNLGRIAEGFLMHDREIVNRLDDSVVRADRGRPVILRRARGHAPAPLALNNGFQTCPSVLAMGGELKSTFCQLRKASAVVSQHMGDLESRPVLEDYEKTLTLYRHLYDFEPDLIAVDLHPDYVSTKAGRRLAADLNIPLIEVQHHHAHLAACMAEQGLPPDSDPVLGVVLDGSGLGSDGTIWGGEFLIGGYKGFERAGHFLPIALPGGAAAVREPWRNLVAHLRAAFGADWTPSSASSSLSPIFTGKTISIIEHMIDSGLNTPIASSAGRLFDAVAAALGICAMRQSYEGQTGVLLEALARPYLSQATAYPVDITSGTPGMLSWEVMWEALLGDLKRGTAPGLISARFHLGLIKAISEMATHIAGDRNIRTIALSGGVLQNAILAGGLFEQLSAKGFDVLVPGILPANDGGLSLGQAAIAAVT</sequence>
<keyword evidence="12" id="KW-0808">Transferase</keyword>
<organism evidence="12 13">
    <name type="scientific">Roseibium alexandrii</name>
    <dbReference type="NCBI Taxonomy" id="388408"/>
    <lineage>
        <taxon>Bacteria</taxon>
        <taxon>Pseudomonadati</taxon>
        <taxon>Pseudomonadota</taxon>
        <taxon>Alphaproteobacteria</taxon>
        <taxon>Hyphomicrobiales</taxon>
        <taxon>Stappiaceae</taxon>
        <taxon>Roseibium</taxon>
    </lineage>
</organism>
<dbReference type="InterPro" id="IPR006070">
    <property type="entry name" value="Sua5-like_dom"/>
</dbReference>
<dbReference type="GO" id="GO:0003725">
    <property type="term" value="F:double-stranded RNA binding"/>
    <property type="evidence" value="ECO:0007669"/>
    <property type="project" value="InterPro"/>
</dbReference>
<comment type="pathway">
    <text evidence="1 8">Protein modification; [NiFe] hydrogenase maturation.</text>
</comment>
<evidence type="ECO:0000256" key="1">
    <source>
        <dbReference type="ARBA" id="ARBA00004711"/>
    </source>
</evidence>
<dbReference type="UniPathway" id="UPA00335"/>
<dbReference type="EMBL" id="CXWD01000025">
    <property type="protein sequence ID" value="CTQ76189.1"/>
    <property type="molecule type" value="Genomic_DNA"/>
</dbReference>
<evidence type="ECO:0000256" key="8">
    <source>
        <dbReference type="PIRNR" id="PIRNR006256"/>
    </source>
</evidence>
<dbReference type="GO" id="GO:0008270">
    <property type="term" value="F:zinc ion binding"/>
    <property type="evidence" value="ECO:0007669"/>
    <property type="project" value="UniProtKB-KW"/>
</dbReference>
<evidence type="ECO:0000256" key="7">
    <source>
        <dbReference type="ARBA" id="ARBA00048220"/>
    </source>
</evidence>
<dbReference type="Gene3D" id="3.90.870.50">
    <property type="match status" value="1"/>
</dbReference>
<dbReference type="Gene3D" id="3.30.110.120">
    <property type="match status" value="1"/>
</dbReference>
<feature type="domain" description="YrdC-like" evidence="11">
    <location>
        <begin position="202"/>
        <end position="391"/>
    </location>
</feature>
<dbReference type="Gene3D" id="3.30.420.360">
    <property type="match status" value="1"/>
</dbReference>
<keyword evidence="9" id="KW-0378">Hydrolase</keyword>
<dbReference type="PIRSF" id="PIRSF006256">
    <property type="entry name" value="CMPcnvr_hdrg_mat"/>
    <property type="match status" value="1"/>
</dbReference>
<dbReference type="STRING" id="388408.LAX5112_04508"/>
<evidence type="ECO:0000313" key="12">
    <source>
        <dbReference type="EMBL" id="CTQ76189.1"/>
    </source>
</evidence>
<dbReference type="InterPro" id="IPR041440">
    <property type="entry name" value="HypF_C"/>
</dbReference>
<dbReference type="GO" id="GO:0051604">
    <property type="term" value="P:protein maturation"/>
    <property type="evidence" value="ECO:0007669"/>
    <property type="project" value="TreeGrafter"/>
</dbReference>
<dbReference type="OrthoDB" id="9808093at2"/>
<dbReference type="Pfam" id="PF17788">
    <property type="entry name" value="HypF_C"/>
    <property type="match status" value="1"/>
</dbReference>
<dbReference type="GO" id="GO:0003998">
    <property type="term" value="F:acylphosphatase activity"/>
    <property type="evidence" value="ECO:0007669"/>
    <property type="project" value="UniProtKB-EC"/>
</dbReference>
<comment type="catalytic activity">
    <reaction evidence="9">
        <text>an acyl phosphate + H2O = a carboxylate + phosphate + H(+)</text>
        <dbReference type="Rhea" id="RHEA:14965"/>
        <dbReference type="ChEBI" id="CHEBI:15377"/>
        <dbReference type="ChEBI" id="CHEBI:15378"/>
        <dbReference type="ChEBI" id="CHEBI:29067"/>
        <dbReference type="ChEBI" id="CHEBI:43474"/>
        <dbReference type="ChEBI" id="CHEBI:59918"/>
        <dbReference type="EC" id="3.6.1.7"/>
    </reaction>
</comment>
<dbReference type="InterPro" id="IPR011125">
    <property type="entry name" value="Znf_HypF"/>
</dbReference>
<evidence type="ECO:0000256" key="2">
    <source>
        <dbReference type="ARBA" id="ARBA00008097"/>
    </source>
</evidence>
<dbReference type="InterPro" id="IPR017968">
    <property type="entry name" value="Acylphosphatase_CS"/>
</dbReference>
<dbReference type="InterPro" id="IPR004421">
    <property type="entry name" value="Carbamoyltransferase_HypF"/>
</dbReference>
<dbReference type="PROSITE" id="PS51160">
    <property type="entry name" value="ACYLPHOSPHATASE_3"/>
    <property type="match status" value="1"/>
</dbReference>
<evidence type="ECO:0000256" key="9">
    <source>
        <dbReference type="PROSITE-ProRule" id="PRU00520"/>
    </source>
</evidence>
<dbReference type="NCBIfam" id="TIGR00143">
    <property type="entry name" value="hypF"/>
    <property type="match status" value="1"/>
</dbReference>
<proteinExistence type="inferred from homology"/>
<dbReference type="Pfam" id="PF00708">
    <property type="entry name" value="Acylphosphatase"/>
    <property type="match status" value="1"/>
</dbReference>
<dbReference type="InterPro" id="IPR051060">
    <property type="entry name" value="Carbamoyltrans_HypF-like"/>
</dbReference>